<accession>A0A8D8DSY2</accession>
<protein>
    <submittedName>
        <fullName evidence="2">(northern house mosquito) hypothetical protein</fullName>
    </submittedName>
</protein>
<dbReference type="EMBL" id="HBUE01176410">
    <property type="protein sequence ID" value="CAG6518005.1"/>
    <property type="molecule type" value="Transcribed_RNA"/>
</dbReference>
<reference evidence="2" key="1">
    <citation type="submission" date="2021-05" db="EMBL/GenBank/DDBJ databases">
        <authorList>
            <person name="Alioto T."/>
            <person name="Alioto T."/>
            <person name="Gomez Garrido J."/>
        </authorList>
    </citation>
    <scope>NUCLEOTIDE SEQUENCE</scope>
</reference>
<feature type="compositionally biased region" description="Polar residues" evidence="1">
    <location>
        <begin position="75"/>
        <end position="89"/>
    </location>
</feature>
<name>A0A8D8DSY2_CULPI</name>
<proteinExistence type="predicted"/>
<dbReference type="EMBL" id="HBUE01176416">
    <property type="protein sequence ID" value="CAG6518012.1"/>
    <property type="molecule type" value="Transcribed_RNA"/>
</dbReference>
<dbReference type="EMBL" id="HBUE01029961">
    <property type="protein sequence ID" value="CAG6456099.1"/>
    <property type="molecule type" value="Transcribed_RNA"/>
</dbReference>
<feature type="compositionally biased region" description="Polar residues" evidence="1">
    <location>
        <begin position="101"/>
        <end position="112"/>
    </location>
</feature>
<evidence type="ECO:0000256" key="1">
    <source>
        <dbReference type="SAM" id="MobiDB-lite"/>
    </source>
</evidence>
<dbReference type="EMBL" id="HBUE01281923">
    <property type="protein sequence ID" value="CAG6569537.1"/>
    <property type="molecule type" value="Transcribed_RNA"/>
</dbReference>
<dbReference type="EMBL" id="HBUE01029957">
    <property type="protein sequence ID" value="CAG6456091.1"/>
    <property type="molecule type" value="Transcribed_RNA"/>
</dbReference>
<dbReference type="EMBL" id="HBUE01029962">
    <property type="protein sequence ID" value="CAG6456102.1"/>
    <property type="molecule type" value="Transcribed_RNA"/>
</dbReference>
<evidence type="ECO:0000313" key="2">
    <source>
        <dbReference type="EMBL" id="CAG6518012.1"/>
    </source>
</evidence>
<organism evidence="2">
    <name type="scientific">Culex pipiens</name>
    <name type="common">House mosquito</name>
    <dbReference type="NCBI Taxonomy" id="7175"/>
    <lineage>
        <taxon>Eukaryota</taxon>
        <taxon>Metazoa</taxon>
        <taxon>Ecdysozoa</taxon>
        <taxon>Arthropoda</taxon>
        <taxon>Hexapoda</taxon>
        <taxon>Insecta</taxon>
        <taxon>Pterygota</taxon>
        <taxon>Neoptera</taxon>
        <taxon>Endopterygota</taxon>
        <taxon>Diptera</taxon>
        <taxon>Nematocera</taxon>
        <taxon>Culicoidea</taxon>
        <taxon>Culicidae</taxon>
        <taxon>Culicinae</taxon>
        <taxon>Culicini</taxon>
        <taxon>Culex</taxon>
        <taxon>Culex</taxon>
    </lineage>
</organism>
<dbReference type="AlphaFoldDB" id="A0A8D8DSY2"/>
<dbReference type="EMBL" id="HBUE01281927">
    <property type="protein sequence ID" value="CAG6569544.1"/>
    <property type="molecule type" value="Transcribed_RNA"/>
</dbReference>
<feature type="region of interest" description="Disordered" evidence="1">
    <location>
        <begin position="73"/>
        <end position="112"/>
    </location>
</feature>
<sequence>MVSEHLHGTAALSHDDWSDCIDSVYPNTRTVHGRRRSLAWNHHFNHDLRHRSRNVHPSHMGLSVADRAGWYDLFPSTNSGDPQSASMEVSKQGRYSGPRPRSQNGTVGSTDA</sequence>